<name>A0AAV4X6X3_CAEEX</name>
<protein>
    <submittedName>
        <fullName evidence="1">Uncharacterized protein</fullName>
    </submittedName>
</protein>
<accession>A0AAV4X6X3</accession>
<keyword evidence="2" id="KW-1185">Reference proteome</keyword>
<evidence type="ECO:0000313" key="2">
    <source>
        <dbReference type="Proteomes" id="UP001054945"/>
    </source>
</evidence>
<dbReference type="Proteomes" id="UP001054945">
    <property type="component" value="Unassembled WGS sequence"/>
</dbReference>
<sequence length="221" mass="24965">MKKYLAVILQQLSIKKFGYGITIIHEETFGYNITRTIHEETFGYDIIRTIHEEIFGYDITRTIHEETFDYDITRAIHEDSSRWDSSASPLADGLPAVAICVMTNKGGRTGAGWLWGAVREDAITVSDEVNITEKNLTTPPIDGKEKGLLKTSDKSILVSLNRVDWRLSTAITLIFPVADGLQESWMSDSTRKEIRQRIFHSGDILASSLSVQEQLARMNDR</sequence>
<dbReference type="EMBL" id="BPLR01017224">
    <property type="protein sequence ID" value="GIY89553.1"/>
    <property type="molecule type" value="Genomic_DNA"/>
</dbReference>
<reference evidence="1 2" key="1">
    <citation type="submission" date="2021-06" db="EMBL/GenBank/DDBJ databases">
        <title>Caerostris extrusa draft genome.</title>
        <authorList>
            <person name="Kono N."/>
            <person name="Arakawa K."/>
        </authorList>
    </citation>
    <scope>NUCLEOTIDE SEQUENCE [LARGE SCALE GENOMIC DNA]</scope>
</reference>
<comment type="caution">
    <text evidence="1">The sequence shown here is derived from an EMBL/GenBank/DDBJ whole genome shotgun (WGS) entry which is preliminary data.</text>
</comment>
<gene>
    <name evidence="1" type="ORF">CEXT_764231</name>
</gene>
<evidence type="ECO:0000313" key="1">
    <source>
        <dbReference type="EMBL" id="GIY89553.1"/>
    </source>
</evidence>
<proteinExistence type="predicted"/>
<organism evidence="1 2">
    <name type="scientific">Caerostris extrusa</name>
    <name type="common">Bark spider</name>
    <name type="synonym">Caerostris bankana</name>
    <dbReference type="NCBI Taxonomy" id="172846"/>
    <lineage>
        <taxon>Eukaryota</taxon>
        <taxon>Metazoa</taxon>
        <taxon>Ecdysozoa</taxon>
        <taxon>Arthropoda</taxon>
        <taxon>Chelicerata</taxon>
        <taxon>Arachnida</taxon>
        <taxon>Araneae</taxon>
        <taxon>Araneomorphae</taxon>
        <taxon>Entelegynae</taxon>
        <taxon>Araneoidea</taxon>
        <taxon>Araneidae</taxon>
        <taxon>Caerostris</taxon>
    </lineage>
</organism>
<dbReference type="AlphaFoldDB" id="A0AAV4X6X3"/>